<evidence type="ECO:0000313" key="2">
    <source>
        <dbReference type="EMBL" id="KYM78252.1"/>
    </source>
</evidence>
<dbReference type="STRING" id="520822.A0A151HZG7"/>
<feature type="compositionally biased region" description="Basic and acidic residues" evidence="1">
    <location>
        <begin position="122"/>
        <end position="137"/>
    </location>
</feature>
<sequence>MRTCDSTKAGNKEVKRVEAEVGDRSQGETGNGAKKDNEKQKGAFVNIRKKGKADRMKKELREITERKIEDMRKKIHGWLEREKSKKVKSLKEEWAKQMEEAEVRVRELTEKGRELEVKFEQLEGEVREKTGSNRREESEQEEANTGVSGKGRGQYIEKINSEREERMLNFVIKGVEEKRRGEKRGSKRRSKRVRDINKRKKKENITEKVKRNRKIGIEIRGNKYWVEEHRKKCIFCDKGKDNLKHIEECLEIKEKFTKLGKDKEEILLGNCVMKS</sequence>
<dbReference type="AlphaFoldDB" id="A0A151HZG7"/>
<feature type="compositionally biased region" description="Basic and acidic residues" evidence="1">
    <location>
        <begin position="10"/>
        <end position="26"/>
    </location>
</feature>
<feature type="compositionally biased region" description="Basic residues" evidence="1">
    <location>
        <begin position="185"/>
        <end position="202"/>
    </location>
</feature>
<feature type="region of interest" description="Disordered" evidence="1">
    <location>
        <begin position="178"/>
        <end position="204"/>
    </location>
</feature>
<dbReference type="Proteomes" id="UP000078540">
    <property type="component" value="Unassembled WGS sequence"/>
</dbReference>
<dbReference type="EMBL" id="KQ976672">
    <property type="protein sequence ID" value="KYM78252.1"/>
    <property type="molecule type" value="Genomic_DNA"/>
</dbReference>
<gene>
    <name evidence="2" type="ORF">ALC53_11320</name>
</gene>
<protein>
    <submittedName>
        <fullName evidence="2">Uncharacterized protein</fullName>
    </submittedName>
</protein>
<evidence type="ECO:0000313" key="3">
    <source>
        <dbReference type="Proteomes" id="UP000078540"/>
    </source>
</evidence>
<feature type="region of interest" description="Disordered" evidence="1">
    <location>
        <begin position="1"/>
        <end position="42"/>
    </location>
</feature>
<reference evidence="2 3" key="1">
    <citation type="submission" date="2015-09" db="EMBL/GenBank/DDBJ databases">
        <title>Atta colombica WGS genome.</title>
        <authorList>
            <person name="Nygaard S."/>
            <person name="Hu H."/>
            <person name="Boomsma J."/>
            <person name="Zhang G."/>
        </authorList>
    </citation>
    <scope>NUCLEOTIDE SEQUENCE [LARGE SCALE GENOMIC DNA]</scope>
    <source>
        <strain evidence="2">Treedump-2</strain>
        <tissue evidence="2">Whole body</tissue>
    </source>
</reference>
<keyword evidence="3" id="KW-1185">Reference proteome</keyword>
<organism evidence="2 3">
    <name type="scientific">Atta colombica</name>
    <dbReference type="NCBI Taxonomy" id="520822"/>
    <lineage>
        <taxon>Eukaryota</taxon>
        <taxon>Metazoa</taxon>
        <taxon>Ecdysozoa</taxon>
        <taxon>Arthropoda</taxon>
        <taxon>Hexapoda</taxon>
        <taxon>Insecta</taxon>
        <taxon>Pterygota</taxon>
        <taxon>Neoptera</taxon>
        <taxon>Endopterygota</taxon>
        <taxon>Hymenoptera</taxon>
        <taxon>Apocrita</taxon>
        <taxon>Aculeata</taxon>
        <taxon>Formicoidea</taxon>
        <taxon>Formicidae</taxon>
        <taxon>Myrmicinae</taxon>
        <taxon>Atta</taxon>
    </lineage>
</organism>
<proteinExistence type="predicted"/>
<name>A0A151HZG7_9HYME</name>
<feature type="region of interest" description="Disordered" evidence="1">
    <location>
        <begin position="122"/>
        <end position="153"/>
    </location>
</feature>
<accession>A0A151HZG7</accession>
<evidence type="ECO:0000256" key="1">
    <source>
        <dbReference type="SAM" id="MobiDB-lite"/>
    </source>
</evidence>